<proteinExistence type="predicted"/>
<keyword evidence="2" id="KW-1185">Reference proteome</keyword>
<evidence type="ECO:0000313" key="2">
    <source>
        <dbReference type="Proteomes" id="UP000676325"/>
    </source>
</evidence>
<dbReference type="EMBL" id="JAGSOH010000122">
    <property type="protein sequence ID" value="MBR7830255.1"/>
    <property type="molecule type" value="Genomic_DNA"/>
</dbReference>
<organism evidence="1 2">
    <name type="scientific">Actinospica acidithermotolerans</name>
    <dbReference type="NCBI Taxonomy" id="2828514"/>
    <lineage>
        <taxon>Bacteria</taxon>
        <taxon>Bacillati</taxon>
        <taxon>Actinomycetota</taxon>
        <taxon>Actinomycetes</taxon>
        <taxon>Catenulisporales</taxon>
        <taxon>Actinospicaceae</taxon>
        <taxon>Actinospica</taxon>
    </lineage>
</organism>
<accession>A0A941ECJ0</accession>
<dbReference type="AlphaFoldDB" id="A0A941ECJ0"/>
<name>A0A941ECJ0_9ACTN</name>
<dbReference type="RefSeq" id="WP_212521384.1">
    <property type="nucleotide sequence ID" value="NZ_JAGSOH010000122.1"/>
</dbReference>
<reference evidence="1" key="1">
    <citation type="submission" date="2021-04" db="EMBL/GenBank/DDBJ databases">
        <title>Genome based classification of Actinospica acidithermotolerans sp. nov., an actinobacterium isolated from an Indonesian hot spring.</title>
        <authorList>
            <person name="Kusuma A.B."/>
            <person name="Putra K.E."/>
            <person name="Nafisah S."/>
            <person name="Loh J."/>
            <person name="Nouioui I."/>
            <person name="Goodfellow M."/>
        </authorList>
    </citation>
    <scope>NUCLEOTIDE SEQUENCE</scope>
    <source>
        <strain evidence="1">MGRD01-02</strain>
    </source>
</reference>
<evidence type="ECO:0000313" key="1">
    <source>
        <dbReference type="EMBL" id="MBR7830255.1"/>
    </source>
</evidence>
<sequence length="134" mass="14826">MLMHTVAMCTSDQEADRGCHPQEFAVRSELSPGRGVGGSRPSASHRIQTFDNRRQFIVRPDQIRKGDWLRDLGTLRQVASVTVRDRPSCHDRSFVLRFTETPAVQHLSLSIPSTVETVTVWRAPIDADGGGGSV</sequence>
<comment type="caution">
    <text evidence="1">The sequence shown here is derived from an EMBL/GenBank/DDBJ whole genome shotgun (WGS) entry which is preliminary data.</text>
</comment>
<dbReference type="Proteomes" id="UP000676325">
    <property type="component" value="Unassembled WGS sequence"/>
</dbReference>
<gene>
    <name evidence="1" type="ORF">KDK95_28390</name>
</gene>
<protein>
    <submittedName>
        <fullName evidence="1">Uncharacterized protein</fullName>
    </submittedName>
</protein>